<dbReference type="KEGG" id="pavi:110757444"/>
<feature type="region of interest" description="Disordered" evidence="9">
    <location>
        <begin position="117"/>
        <end position="154"/>
    </location>
</feature>
<dbReference type="PROSITE" id="PS00305">
    <property type="entry name" value="11S_SEED_STORAGE"/>
    <property type="match status" value="1"/>
</dbReference>
<feature type="chain" id="PRO_5028503735" description="11S seed storage protein" evidence="8">
    <location>
        <begin position="22"/>
        <end position="516"/>
    </location>
</feature>
<keyword evidence="2 8" id="KW-0732">Signal</keyword>
<dbReference type="RefSeq" id="XP_021814731.1">
    <property type="nucleotide sequence ID" value="XM_021959039.1"/>
</dbReference>
<feature type="compositionally biased region" description="Low complexity" evidence="9">
    <location>
        <begin position="117"/>
        <end position="147"/>
    </location>
</feature>
<dbReference type="InterPro" id="IPR050253">
    <property type="entry name" value="Seed_Storage-Functional"/>
</dbReference>
<evidence type="ECO:0000256" key="5">
    <source>
        <dbReference type="ARBA" id="ARBA00023157"/>
    </source>
</evidence>
<dbReference type="PRINTS" id="PR00439">
    <property type="entry name" value="11SGLOBULIN"/>
</dbReference>
<dbReference type="GO" id="GO:0043245">
    <property type="term" value="C:extraorganismal space"/>
    <property type="evidence" value="ECO:0007669"/>
    <property type="project" value="UniProtKB-ARBA"/>
</dbReference>
<organism evidence="11 12">
    <name type="scientific">Prunus avium</name>
    <name type="common">Cherry</name>
    <name type="synonym">Cerasus avium</name>
    <dbReference type="NCBI Taxonomy" id="42229"/>
    <lineage>
        <taxon>Eukaryota</taxon>
        <taxon>Viridiplantae</taxon>
        <taxon>Streptophyta</taxon>
        <taxon>Embryophyta</taxon>
        <taxon>Tracheophyta</taxon>
        <taxon>Spermatophyta</taxon>
        <taxon>Magnoliopsida</taxon>
        <taxon>eudicotyledons</taxon>
        <taxon>Gunneridae</taxon>
        <taxon>Pentapetalae</taxon>
        <taxon>rosids</taxon>
        <taxon>fabids</taxon>
        <taxon>Rosales</taxon>
        <taxon>Rosaceae</taxon>
        <taxon>Amygdaloideae</taxon>
        <taxon>Amygdaleae</taxon>
        <taxon>Prunus</taxon>
    </lineage>
</organism>
<keyword evidence="5 8" id="KW-1015">Disulfide bond</keyword>
<dbReference type="SMART" id="SM00835">
    <property type="entry name" value="Cupin_1"/>
    <property type="match status" value="2"/>
</dbReference>
<dbReference type="InterPro" id="IPR006045">
    <property type="entry name" value="Cupin_1"/>
</dbReference>
<evidence type="ECO:0000313" key="11">
    <source>
        <dbReference type="Proteomes" id="UP000515124"/>
    </source>
</evidence>
<comment type="function">
    <text evidence="8">Seed storage protein.</text>
</comment>
<dbReference type="Proteomes" id="UP000515124">
    <property type="component" value="Unplaced"/>
</dbReference>
<dbReference type="GO" id="GO:0048316">
    <property type="term" value="P:seed development"/>
    <property type="evidence" value="ECO:0007669"/>
    <property type="project" value="UniProtKB-ARBA"/>
</dbReference>
<evidence type="ECO:0000259" key="10">
    <source>
        <dbReference type="SMART" id="SM00835"/>
    </source>
</evidence>
<feature type="signal peptide" evidence="8">
    <location>
        <begin position="1"/>
        <end position="21"/>
    </location>
</feature>
<dbReference type="SUPFAM" id="SSF51182">
    <property type="entry name" value="RmlC-like cupins"/>
    <property type="match status" value="1"/>
</dbReference>
<name>A0A6P5SMB1_PRUAV</name>
<dbReference type="CDD" id="cd02242">
    <property type="entry name" value="cupin_11S_legumin_N"/>
    <property type="match status" value="1"/>
</dbReference>
<reference evidence="12" key="1">
    <citation type="submission" date="2025-08" db="UniProtKB">
        <authorList>
            <consortium name="RefSeq"/>
        </authorList>
    </citation>
    <scope>IDENTIFICATION</scope>
</reference>
<dbReference type="PANTHER" id="PTHR31189:SF35">
    <property type="entry name" value="12S SEED STORAGE PROTEIN CRB"/>
    <property type="match status" value="1"/>
</dbReference>
<gene>
    <name evidence="12" type="primary">LOC110757444</name>
</gene>
<dbReference type="GO" id="GO:0034214">
    <property type="term" value="P:protein hexamerization"/>
    <property type="evidence" value="ECO:0007669"/>
    <property type="project" value="UniProtKB-ARBA"/>
</dbReference>
<accession>A0A6P5SMB1</accession>
<dbReference type="AlphaFoldDB" id="A0A6P5SMB1"/>
<keyword evidence="4 8" id="KW-0708">Seed storage protein</keyword>
<dbReference type="GeneID" id="110757444"/>
<evidence type="ECO:0000256" key="1">
    <source>
        <dbReference type="ARBA" id="ARBA00007178"/>
    </source>
</evidence>
<evidence type="ECO:0000256" key="6">
    <source>
        <dbReference type="ARBA" id="ARBA00062468"/>
    </source>
</evidence>
<dbReference type="InterPro" id="IPR014710">
    <property type="entry name" value="RmlC-like_jellyroll"/>
</dbReference>
<feature type="compositionally biased region" description="Basic and acidic residues" evidence="9">
    <location>
        <begin position="304"/>
        <end position="317"/>
    </location>
</feature>
<feature type="domain" description="Cupin type-1" evidence="10">
    <location>
        <begin position="339"/>
        <end position="488"/>
    </location>
</feature>
<dbReference type="Pfam" id="PF00190">
    <property type="entry name" value="Cupin_1"/>
    <property type="match status" value="2"/>
</dbReference>
<feature type="region of interest" description="Disordered" evidence="9">
    <location>
        <begin position="285"/>
        <end position="329"/>
    </location>
</feature>
<comment type="subunit">
    <text evidence="8">Hexamer; each subunit is composed of an acidic and a basic chain derived from a single precursor and linked by a disulfide bond.</text>
</comment>
<sequence>MSMPLALASLCLLLLFNGCLASRQHIFGQNKEWRLNQLEAREPDNHIQSEAGVTESWNPNDPQFQWAGVAAVRRTIEPNGLHLPSYVNAPQLIYIVKGRGVLGAVFPGCAETFEDSQPQQFQQQQQQQQFQPSRQEGGQGQQQFQGEDQQDRHQKIRHIREGDIIALPAGVAYWSYNNGEQPLVAVSFLDLSNDQNQLDEVPRRFYLAGNPQDEFNPEAEFYIRQGKQGQKGQQGNGNNIFSGFDTQLLAQALNVNSETARNLQGQNDNRNEIIRVQGQLDFVSPFSRSAGGRGGQESQQEEQQSQREKEEKQREQEQQGGGGQDNGVEETFCSARLSQNIGDPSRADFYNPQAGRISVVNSNQLPILRHLRLSAEKGVLYNNAIYTPHWHMNANTLVYAIRGNARVQVVNENGDSILNDEVKEGQLFLIPQNHAVITQAGNQGFEYISFKTDDNSLTNNLAGRTSVLRALPDEVLQNAFRISREDARNLKYNRQESRLLSATSPPRGRLMSVLGY</sequence>
<evidence type="ECO:0000256" key="2">
    <source>
        <dbReference type="ARBA" id="ARBA00022729"/>
    </source>
</evidence>
<dbReference type="GO" id="GO:0045735">
    <property type="term" value="F:nutrient reservoir activity"/>
    <property type="evidence" value="ECO:0007669"/>
    <property type="project" value="UniProtKB-KW"/>
</dbReference>
<evidence type="ECO:0000256" key="7">
    <source>
        <dbReference type="ARBA" id="ARBA00081374"/>
    </source>
</evidence>
<protein>
    <recommendedName>
        <fullName evidence="7">11S seed storage protein</fullName>
    </recommendedName>
</protein>
<dbReference type="InterPro" id="IPR006044">
    <property type="entry name" value="11S_seedstore_pln"/>
</dbReference>
<evidence type="ECO:0000256" key="4">
    <source>
        <dbReference type="ARBA" id="ARBA00023129"/>
    </source>
</evidence>
<comment type="similarity">
    <text evidence="1 8">Belongs to the 11S seed storage protein (globulins) family.</text>
</comment>
<keyword evidence="11" id="KW-1185">Reference proteome</keyword>
<dbReference type="FunFam" id="2.60.120.10:FF:000073">
    <property type="entry name" value="Glycinin G1"/>
    <property type="match status" value="1"/>
</dbReference>
<proteinExistence type="inferred from homology"/>
<evidence type="ECO:0000256" key="8">
    <source>
        <dbReference type="RuleBase" id="RU003681"/>
    </source>
</evidence>
<dbReference type="Gene3D" id="2.60.120.10">
    <property type="entry name" value="Jelly Rolls"/>
    <property type="match status" value="2"/>
</dbReference>
<comment type="subunit">
    <text evidence="6">Hexamer of two trimers; each subunit is composed of an acidic and a basic chain derived from a single precursor and linked by a disulfide bond.</text>
</comment>
<evidence type="ECO:0000256" key="3">
    <source>
        <dbReference type="ARBA" id="ARBA00022761"/>
    </source>
</evidence>
<evidence type="ECO:0000256" key="9">
    <source>
        <dbReference type="SAM" id="MobiDB-lite"/>
    </source>
</evidence>
<evidence type="ECO:0000313" key="12">
    <source>
        <dbReference type="RefSeq" id="XP_021814731.1"/>
    </source>
</evidence>
<dbReference type="PANTHER" id="PTHR31189">
    <property type="entry name" value="OS03G0336100 PROTEIN-RELATED"/>
    <property type="match status" value="1"/>
</dbReference>
<dbReference type="InterPro" id="IPR011051">
    <property type="entry name" value="RmlC_Cupin_sf"/>
</dbReference>
<dbReference type="InterPro" id="IPR022379">
    <property type="entry name" value="11S_seedstore_CS"/>
</dbReference>
<keyword evidence="3 8" id="KW-0758">Storage protein</keyword>
<feature type="domain" description="Cupin type-1" evidence="10">
    <location>
        <begin position="38"/>
        <end position="261"/>
    </location>
</feature>
<dbReference type="CDD" id="cd02243">
    <property type="entry name" value="cupin_11S_legumin_C"/>
    <property type="match status" value="1"/>
</dbReference>